<name>A0A844ZDI1_9SPHN</name>
<evidence type="ECO:0000256" key="1">
    <source>
        <dbReference type="SAM" id="MobiDB-lite"/>
    </source>
</evidence>
<dbReference type="GO" id="GO:0004175">
    <property type="term" value="F:endopeptidase activity"/>
    <property type="evidence" value="ECO:0007669"/>
    <property type="project" value="TreeGrafter"/>
</dbReference>
<dbReference type="GO" id="GO:0030288">
    <property type="term" value="C:outer membrane-bounded periplasmic space"/>
    <property type="evidence" value="ECO:0007669"/>
    <property type="project" value="TreeGrafter"/>
</dbReference>
<dbReference type="CDD" id="cd07561">
    <property type="entry name" value="Peptidase_S41_CPP_like"/>
    <property type="match status" value="1"/>
</dbReference>
<evidence type="ECO:0000259" key="3">
    <source>
        <dbReference type="SMART" id="SM00245"/>
    </source>
</evidence>
<feature type="region of interest" description="Disordered" evidence="1">
    <location>
        <begin position="24"/>
        <end position="45"/>
    </location>
</feature>
<dbReference type="Gene3D" id="3.90.226.10">
    <property type="entry name" value="2-enoyl-CoA Hydratase, Chain A, domain 1"/>
    <property type="match status" value="1"/>
</dbReference>
<sequence length="471" mass="50354">MKLGRFLVSAVSAFAVVACGGGSGTDNRTGGKPSPTPTSQPPAANDCSLAARKTWVSQQLNEYYLYPNLIDNTVDPAAYSDLQSYIDALVAPARAEGRDNFFTYITSIEEENELINSGSNAGFGIRLAFDENDRLFVTEAFENAPGFSAGLDRGVQITAIQGRSVAARLADGTLDSSLGPPEPGVTRTFQIIDNSGVSREISVTKAEYNLDPVSDRYGVRIFNDGGRQVGYLNLRTFIAETAEDDLRAAFAQFRSAGVTEVILDLRYNGGGLVRLAELLGDLLARNRTNQVFSRTEFSEALSSENSTYRFQSQPEAIDVTKLAVIGTRSTASASELVTNAFIPYLGDNLALIGSNTYGKPVGQIAVDREACDDRFRIVAFRTVNADGNGDYFGGLGSVVPNFCRADDEIAVQLGNATEDSISTALDFLGGRGCPATASVPGQQGARSVAPTLEALQPARPNRLQREAPALY</sequence>
<dbReference type="PANTHER" id="PTHR32060:SF30">
    <property type="entry name" value="CARBOXY-TERMINAL PROCESSING PROTEASE CTPA"/>
    <property type="match status" value="1"/>
</dbReference>
<dbReference type="InterPro" id="IPR005151">
    <property type="entry name" value="Tail-specific_protease"/>
</dbReference>
<dbReference type="PANTHER" id="PTHR32060">
    <property type="entry name" value="TAIL-SPECIFIC PROTEASE"/>
    <property type="match status" value="1"/>
</dbReference>
<dbReference type="SMART" id="SM00245">
    <property type="entry name" value="TSPc"/>
    <property type="match status" value="1"/>
</dbReference>
<dbReference type="GO" id="GO:0008236">
    <property type="term" value="F:serine-type peptidase activity"/>
    <property type="evidence" value="ECO:0007669"/>
    <property type="project" value="InterPro"/>
</dbReference>
<protein>
    <submittedName>
        <fullName evidence="4">Peptidase S41</fullName>
    </submittedName>
</protein>
<proteinExistence type="predicted"/>
<feature type="domain" description="Tail specific protease" evidence="3">
    <location>
        <begin position="196"/>
        <end position="400"/>
    </location>
</feature>
<dbReference type="RefSeq" id="WP_160682275.1">
    <property type="nucleotide sequence ID" value="NZ_WTYW01000001.1"/>
</dbReference>
<dbReference type="Pfam" id="PF03572">
    <property type="entry name" value="Peptidase_S41"/>
    <property type="match status" value="1"/>
</dbReference>
<dbReference type="Proteomes" id="UP000433104">
    <property type="component" value="Unassembled WGS sequence"/>
</dbReference>
<reference evidence="4 5" key="1">
    <citation type="submission" date="2019-12" db="EMBL/GenBank/DDBJ databases">
        <title>Genomic-based taxomic classification of the family Erythrobacteraceae.</title>
        <authorList>
            <person name="Xu L."/>
        </authorList>
    </citation>
    <scope>NUCLEOTIDE SEQUENCE [LARGE SCALE GENOMIC DNA]</scope>
    <source>
        <strain evidence="4 5">MCCC 1A09962</strain>
    </source>
</reference>
<evidence type="ECO:0000313" key="4">
    <source>
        <dbReference type="EMBL" id="MXO85935.1"/>
    </source>
</evidence>
<dbReference type="Gene3D" id="2.30.42.10">
    <property type="match status" value="1"/>
</dbReference>
<dbReference type="InterPro" id="IPR036034">
    <property type="entry name" value="PDZ_sf"/>
</dbReference>
<dbReference type="AlphaFoldDB" id="A0A844ZDI1"/>
<dbReference type="GO" id="GO:0006508">
    <property type="term" value="P:proteolysis"/>
    <property type="evidence" value="ECO:0007669"/>
    <property type="project" value="InterPro"/>
</dbReference>
<dbReference type="PROSITE" id="PS51257">
    <property type="entry name" value="PROKAR_LIPOPROTEIN"/>
    <property type="match status" value="1"/>
</dbReference>
<evidence type="ECO:0000256" key="2">
    <source>
        <dbReference type="SAM" id="SignalP"/>
    </source>
</evidence>
<keyword evidence="5" id="KW-1185">Reference proteome</keyword>
<evidence type="ECO:0000313" key="5">
    <source>
        <dbReference type="Proteomes" id="UP000433104"/>
    </source>
</evidence>
<accession>A0A844ZDI1</accession>
<dbReference type="OrthoDB" id="7168509at2"/>
<dbReference type="SUPFAM" id="SSF52096">
    <property type="entry name" value="ClpP/crotonase"/>
    <property type="match status" value="1"/>
</dbReference>
<dbReference type="InterPro" id="IPR029045">
    <property type="entry name" value="ClpP/crotonase-like_dom_sf"/>
</dbReference>
<comment type="caution">
    <text evidence="4">The sequence shown here is derived from an EMBL/GenBank/DDBJ whole genome shotgun (WGS) entry which is preliminary data.</text>
</comment>
<dbReference type="EMBL" id="WTYW01000001">
    <property type="protein sequence ID" value="MXO85935.1"/>
    <property type="molecule type" value="Genomic_DNA"/>
</dbReference>
<organism evidence="4 5">
    <name type="scientific">Parapontixanthobacter aurantiacus</name>
    <dbReference type="NCBI Taxonomy" id="1463599"/>
    <lineage>
        <taxon>Bacteria</taxon>
        <taxon>Pseudomonadati</taxon>
        <taxon>Pseudomonadota</taxon>
        <taxon>Alphaproteobacteria</taxon>
        <taxon>Sphingomonadales</taxon>
        <taxon>Erythrobacteraceae</taxon>
        <taxon>Parapontixanthobacter</taxon>
    </lineage>
</organism>
<dbReference type="GO" id="GO:0007165">
    <property type="term" value="P:signal transduction"/>
    <property type="evidence" value="ECO:0007669"/>
    <property type="project" value="TreeGrafter"/>
</dbReference>
<dbReference type="Gene3D" id="3.30.750.170">
    <property type="match status" value="1"/>
</dbReference>
<feature type="signal peptide" evidence="2">
    <location>
        <begin position="1"/>
        <end position="18"/>
    </location>
</feature>
<keyword evidence="2" id="KW-0732">Signal</keyword>
<gene>
    <name evidence="4" type="ORF">GRI38_07800</name>
</gene>
<feature type="chain" id="PRO_5032466097" evidence="2">
    <location>
        <begin position="19"/>
        <end position="471"/>
    </location>
</feature>